<evidence type="ECO:0000313" key="1">
    <source>
        <dbReference type="EMBL" id="CAK0851221.1"/>
    </source>
</evidence>
<keyword evidence="2" id="KW-1185">Reference proteome</keyword>
<evidence type="ECO:0000313" key="2">
    <source>
        <dbReference type="Proteomes" id="UP001189429"/>
    </source>
</evidence>
<name>A0ABN9TY56_9DINO</name>
<accession>A0ABN9TY56</accession>
<dbReference type="Proteomes" id="UP001189429">
    <property type="component" value="Unassembled WGS sequence"/>
</dbReference>
<proteinExistence type="predicted"/>
<feature type="non-terminal residue" evidence="1">
    <location>
        <position position="206"/>
    </location>
</feature>
<reference evidence="1" key="1">
    <citation type="submission" date="2023-10" db="EMBL/GenBank/DDBJ databases">
        <authorList>
            <person name="Chen Y."/>
            <person name="Shah S."/>
            <person name="Dougan E. K."/>
            <person name="Thang M."/>
            <person name="Chan C."/>
        </authorList>
    </citation>
    <scope>NUCLEOTIDE SEQUENCE [LARGE SCALE GENOMIC DNA]</scope>
</reference>
<gene>
    <name evidence="1" type="ORF">PCOR1329_LOCUS43409</name>
</gene>
<sequence>MPLLQLSAVCAPDRKPPWGTPRSSISALLRQFGASLLTPLLEAGASEVLQSPVPEVLAPSGPLGGLLRALGASGYELSDAQADRIAALVALQLALDRDEAICGLLGFVRLLLESFRSAGVSEGPPSSSLRRLCAAFRRHGITAAAEQLADPAAEPWLERVDLDQDALWSTVVDIVACLREVELDPPSPDAAVVAAIERLPAREALE</sequence>
<comment type="caution">
    <text evidence="1">The sequence shown here is derived from an EMBL/GenBank/DDBJ whole genome shotgun (WGS) entry which is preliminary data.</text>
</comment>
<organism evidence="1 2">
    <name type="scientific">Prorocentrum cordatum</name>
    <dbReference type="NCBI Taxonomy" id="2364126"/>
    <lineage>
        <taxon>Eukaryota</taxon>
        <taxon>Sar</taxon>
        <taxon>Alveolata</taxon>
        <taxon>Dinophyceae</taxon>
        <taxon>Prorocentrales</taxon>
        <taxon>Prorocentraceae</taxon>
        <taxon>Prorocentrum</taxon>
    </lineage>
</organism>
<protein>
    <submittedName>
        <fullName evidence="1">Uncharacterized protein</fullName>
    </submittedName>
</protein>
<dbReference type="EMBL" id="CAUYUJ010015217">
    <property type="protein sequence ID" value="CAK0851221.1"/>
    <property type="molecule type" value="Genomic_DNA"/>
</dbReference>